<feature type="chain" id="PRO_5040721031" evidence="1">
    <location>
        <begin position="22"/>
        <end position="304"/>
    </location>
</feature>
<organism evidence="2 3">
    <name type="scientific">Penicillium cosmopolitanum</name>
    <dbReference type="NCBI Taxonomy" id="1131564"/>
    <lineage>
        <taxon>Eukaryota</taxon>
        <taxon>Fungi</taxon>
        <taxon>Dikarya</taxon>
        <taxon>Ascomycota</taxon>
        <taxon>Pezizomycotina</taxon>
        <taxon>Eurotiomycetes</taxon>
        <taxon>Eurotiomycetidae</taxon>
        <taxon>Eurotiales</taxon>
        <taxon>Aspergillaceae</taxon>
        <taxon>Penicillium</taxon>
    </lineage>
</organism>
<name>A0A9W9WC53_9EURO</name>
<evidence type="ECO:0000313" key="3">
    <source>
        <dbReference type="Proteomes" id="UP001147747"/>
    </source>
</evidence>
<dbReference type="GeneID" id="81364811"/>
<feature type="signal peptide" evidence="1">
    <location>
        <begin position="1"/>
        <end position="21"/>
    </location>
</feature>
<dbReference type="SUPFAM" id="SSF52058">
    <property type="entry name" value="L domain-like"/>
    <property type="match status" value="1"/>
</dbReference>
<dbReference type="RefSeq" id="XP_056494413.1">
    <property type="nucleotide sequence ID" value="XM_056625831.1"/>
</dbReference>
<keyword evidence="3" id="KW-1185">Reference proteome</keyword>
<evidence type="ECO:0000256" key="1">
    <source>
        <dbReference type="SAM" id="SignalP"/>
    </source>
</evidence>
<reference evidence="2" key="2">
    <citation type="journal article" date="2023" name="IMA Fungus">
        <title>Comparative genomic study of the Penicillium genus elucidates a diverse pangenome and 15 lateral gene transfer events.</title>
        <authorList>
            <person name="Petersen C."/>
            <person name="Sorensen T."/>
            <person name="Nielsen M.R."/>
            <person name="Sondergaard T.E."/>
            <person name="Sorensen J.L."/>
            <person name="Fitzpatrick D.A."/>
            <person name="Frisvad J.C."/>
            <person name="Nielsen K.L."/>
        </authorList>
    </citation>
    <scope>NUCLEOTIDE SEQUENCE</scope>
    <source>
        <strain evidence="2">IBT 29677</strain>
    </source>
</reference>
<dbReference type="PROSITE" id="PS51257">
    <property type="entry name" value="PROKAR_LIPOPROTEIN"/>
    <property type="match status" value="1"/>
</dbReference>
<dbReference type="AlphaFoldDB" id="A0A9W9WC53"/>
<proteinExistence type="predicted"/>
<evidence type="ECO:0000313" key="2">
    <source>
        <dbReference type="EMBL" id="KAJ5414567.1"/>
    </source>
</evidence>
<dbReference type="Proteomes" id="UP001147747">
    <property type="component" value="Unassembled WGS sequence"/>
</dbReference>
<protein>
    <submittedName>
        <fullName evidence="2">Uncharacterized protein</fullName>
    </submittedName>
</protein>
<reference evidence="2" key="1">
    <citation type="submission" date="2022-12" db="EMBL/GenBank/DDBJ databases">
        <authorList>
            <person name="Petersen C."/>
        </authorList>
    </citation>
    <scope>NUCLEOTIDE SEQUENCE</scope>
    <source>
        <strain evidence="2">IBT 29677</strain>
    </source>
</reference>
<sequence>MMRNSVAGFAVALGLSSSCLGAETKECKTDTSVNEDIATTLHVHNSEQLDSFEGCTTLNGHIVIESDYEGDFVLNEVTNFHGNISTVENGTAGLGLFELRDLNEIDHIHLLGLIGDVNLPKLESTGDIELVQMSANGSIDLSSLAEANDVSILTLGTQFCASQDCSIYGPDRTFPYIDVDLPLLEKTDYFEVAGTVKRSGIFSPKMKFLLILYSPRQGLRINIESTNDTLDFNAPKLHTLNGSFEAYGGLSSLSLGSLGNTTARTTLNTDTPLAFYSTIQTAQHFYVWGKLRRFVSHVPNPGIA</sequence>
<gene>
    <name evidence="2" type="ORF">N7509_001194</name>
</gene>
<accession>A0A9W9WC53</accession>
<dbReference type="EMBL" id="JAPZBU010000003">
    <property type="protein sequence ID" value="KAJ5414567.1"/>
    <property type="molecule type" value="Genomic_DNA"/>
</dbReference>
<dbReference type="OrthoDB" id="536881at2759"/>
<keyword evidence="1" id="KW-0732">Signal</keyword>
<comment type="caution">
    <text evidence="2">The sequence shown here is derived from an EMBL/GenBank/DDBJ whole genome shotgun (WGS) entry which is preliminary data.</text>
</comment>